<proteinExistence type="predicted"/>
<accession>A0A0C9XIA7</accession>
<name>A0A0C9XIA7_9AGAR</name>
<dbReference type="STRING" id="1095629.A0A0C9XIA7"/>
<dbReference type="EMBL" id="KN838695">
    <property type="protein sequence ID" value="KIJ97351.1"/>
    <property type="molecule type" value="Genomic_DNA"/>
</dbReference>
<protein>
    <submittedName>
        <fullName evidence="3">Unplaced genomic scaffold K443scaffold_160, whole genome shotgun sequence</fullName>
    </submittedName>
</protein>
<evidence type="ECO:0000313" key="3">
    <source>
        <dbReference type="EMBL" id="KIJ97351.1"/>
    </source>
</evidence>
<feature type="compositionally biased region" description="Basic and acidic residues" evidence="1">
    <location>
        <begin position="184"/>
        <end position="193"/>
    </location>
</feature>
<dbReference type="HOGENOM" id="CLU_482374_0_0_1"/>
<feature type="compositionally biased region" description="Low complexity" evidence="1">
    <location>
        <begin position="165"/>
        <end position="183"/>
    </location>
</feature>
<dbReference type="OrthoDB" id="3070904at2759"/>
<keyword evidence="2" id="KW-1133">Transmembrane helix</keyword>
<feature type="transmembrane region" description="Helical" evidence="2">
    <location>
        <begin position="386"/>
        <end position="404"/>
    </location>
</feature>
<dbReference type="AlphaFoldDB" id="A0A0C9XIA7"/>
<keyword evidence="2" id="KW-0812">Transmembrane</keyword>
<evidence type="ECO:0000256" key="1">
    <source>
        <dbReference type="SAM" id="MobiDB-lite"/>
    </source>
</evidence>
<feature type="non-terminal residue" evidence="3">
    <location>
        <position position="1"/>
    </location>
</feature>
<gene>
    <name evidence="3" type="ORF">K443DRAFT_78778</name>
</gene>
<dbReference type="Proteomes" id="UP000054477">
    <property type="component" value="Unassembled WGS sequence"/>
</dbReference>
<sequence>KIPAYGSSRSTGGVIRGKAHGNTFNMGDADAVWDDMDVFSGNPAEKPVPGKIHAYVSDLNPSEVDISQSSFVTKVHDINKCQTIQEIVQRSSEDYSPIRRPAYRLFIHDEEDGWNIQGRYETIVGRQPKAEDFIEWPDKKTTYDPSRSVSVPGFAGRLGSTTGTRSLSAHSGSRAGSRPGGSHADSHAISEEGSSKDNWLMGKTITPALKKRLIQELSINAIYTNRSAPGLRFAWGRYQECAAAIAKAREMFNAGNWPADLPPFTEFIIIEVFIGKSAWHANYVNAFLKIADEETEFPEMRDWLDSDPEQVCRSDTERIWGVRDQMKFTMEDLKTWVERGGTLMARRTTSPEEEEHSGKGKKKAQKAHKKGLNLISVSLNFVDKSLITLGYLGLSILCTIFSLAMGLSHAFITLPLFMKLVIILAFMPFVSASPTTQPFPDISFRDFSAFVEQTFGSK</sequence>
<keyword evidence="2" id="KW-0472">Membrane</keyword>
<feature type="region of interest" description="Disordered" evidence="1">
    <location>
        <begin position="142"/>
        <end position="193"/>
    </location>
</feature>
<feature type="region of interest" description="Disordered" evidence="1">
    <location>
        <begin position="344"/>
        <end position="365"/>
    </location>
</feature>
<feature type="non-terminal residue" evidence="3">
    <location>
        <position position="458"/>
    </location>
</feature>
<reference evidence="3 4" key="1">
    <citation type="submission" date="2014-04" db="EMBL/GenBank/DDBJ databases">
        <authorList>
            <consortium name="DOE Joint Genome Institute"/>
            <person name="Kuo A."/>
            <person name="Kohler A."/>
            <person name="Nagy L.G."/>
            <person name="Floudas D."/>
            <person name="Copeland A."/>
            <person name="Barry K.W."/>
            <person name="Cichocki N."/>
            <person name="Veneault-Fourrey C."/>
            <person name="LaButti K."/>
            <person name="Lindquist E.A."/>
            <person name="Lipzen A."/>
            <person name="Lundell T."/>
            <person name="Morin E."/>
            <person name="Murat C."/>
            <person name="Sun H."/>
            <person name="Tunlid A."/>
            <person name="Henrissat B."/>
            <person name="Grigoriev I.V."/>
            <person name="Hibbett D.S."/>
            <person name="Martin F."/>
            <person name="Nordberg H.P."/>
            <person name="Cantor M.N."/>
            <person name="Hua S.X."/>
        </authorList>
    </citation>
    <scope>NUCLEOTIDE SEQUENCE [LARGE SCALE GENOMIC DNA]</scope>
    <source>
        <strain evidence="3 4">LaAM-08-1</strain>
    </source>
</reference>
<evidence type="ECO:0000313" key="4">
    <source>
        <dbReference type="Proteomes" id="UP000054477"/>
    </source>
</evidence>
<evidence type="ECO:0000256" key="2">
    <source>
        <dbReference type="SAM" id="Phobius"/>
    </source>
</evidence>
<organism evidence="3 4">
    <name type="scientific">Laccaria amethystina LaAM-08-1</name>
    <dbReference type="NCBI Taxonomy" id="1095629"/>
    <lineage>
        <taxon>Eukaryota</taxon>
        <taxon>Fungi</taxon>
        <taxon>Dikarya</taxon>
        <taxon>Basidiomycota</taxon>
        <taxon>Agaricomycotina</taxon>
        <taxon>Agaricomycetes</taxon>
        <taxon>Agaricomycetidae</taxon>
        <taxon>Agaricales</taxon>
        <taxon>Agaricineae</taxon>
        <taxon>Hydnangiaceae</taxon>
        <taxon>Laccaria</taxon>
    </lineage>
</organism>
<reference evidence="4" key="2">
    <citation type="submission" date="2015-01" db="EMBL/GenBank/DDBJ databases">
        <title>Evolutionary Origins and Diversification of the Mycorrhizal Mutualists.</title>
        <authorList>
            <consortium name="DOE Joint Genome Institute"/>
            <consortium name="Mycorrhizal Genomics Consortium"/>
            <person name="Kohler A."/>
            <person name="Kuo A."/>
            <person name="Nagy L.G."/>
            <person name="Floudas D."/>
            <person name="Copeland A."/>
            <person name="Barry K.W."/>
            <person name="Cichocki N."/>
            <person name="Veneault-Fourrey C."/>
            <person name="LaButti K."/>
            <person name="Lindquist E.A."/>
            <person name="Lipzen A."/>
            <person name="Lundell T."/>
            <person name="Morin E."/>
            <person name="Murat C."/>
            <person name="Riley R."/>
            <person name="Ohm R."/>
            <person name="Sun H."/>
            <person name="Tunlid A."/>
            <person name="Henrissat B."/>
            <person name="Grigoriev I.V."/>
            <person name="Hibbett D.S."/>
            <person name="Martin F."/>
        </authorList>
    </citation>
    <scope>NUCLEOTIDE SEQUENCE [LARGE SCALE GENOMIC DNA]</scope>
    <source>
        <strain evidence="4">LaAM-08-1</strain>
    </source>
</reference>
<keyword evidence="4" id="KW-1185">Reference proteome</keyword>
<feature type="transmembrane region" description="Helical" evidence="2">
    <location>
        <begin position="411"/>
        <end position="430"/>
    </location>
</feature>